<evidence type="ECO:0000256" key="4">
    <source>
        <dbReference type="ARBA" id="ARBA00022679"/>
    </source>
</evidence>
<dbReference type="SMART" id="SM00448">
    <property type="entry name" value="REC"/>
    <property type="match status" value="1"/>
</dbReference>
<evidence type="ECO:0000256" key="3">
    <source>
        <dbReference type="ARBA" id="ARBA00022553"/>
    </source>
</evidence>
<dbReference type="Pfam" id="PF01584">
    <property type="entry name" value="CheW"/>
    <property type="match status" value="1"/>
</dbReference>
<feature type="region of interest" description="Disordered" evidence="9">
    <location>
        <begin position="396"/>
        <end position="415"/>
    </location>
</feature>
<feature type="domain" description="HPt" evidence="13">
    <location>
        <begin position="4"/>
        <end position="107"/>
    </location>
</feature>
<evidence type="ECO:0000256" key="2">
    <source>
        <dbReference type="ARBA" id="ARBA00012438"/>
    </source>
</evidence>
<sequence length="1144" mass="128057">MNNNHKIHEQGLHYFLQEAPELLRVLEQDLLSLRKDCSLKKIHNLMRITHTLKGAAASVGLETIKSVAHSLEDIFKALCQPDLSIDSEVEALLFEGFECLRLPLTAQLTGGQVNDSEVLDRTAVVFAQLQERLGDFFSHETHLPSSVELGFDVTHSIFEVGVTQRLKEIAEAQRHGDLPKLATNLRTQAEVFLGLAESLNLNGFKAIAQATIAALDNHPEQLETIARQALSDFLEGQAAVLSGDRDQGGEPSELLQKLSGLPSTITESVIKQHTQSFVPNSYSEKSQNLLVDTPESATPPEHNLVSNKTDSGLVVSNLGDSQLSVEVSAQFDENESENDSTVDSLLEAIWGESEESHSQDTSESLEIPVEGEEVLFIDSITNDSLSGEINQKSLLDSTSNQEQLTNDQSPISTPNYVYPPPAVRVNVEHLEQLNYSTGELLTNQNRQLLQSEQLKAEVKVLIERLDQHRQLLTQLHDLSESLLTLPERRFNRQWGIKQKYLSLSKRKIGERAGKIQSRKEAFSPLVVSESSPLSHQNSPFPEHSEHFDSLELQRYSEAQILIESILEDTVQLAEAADAIDLFATSSHQTLEKQSRLLNSSRDAIIEARMLPLGEIFGRFPRVLEQLEILHHKSVVLKLEGTEVLVEKLVAQKLYEPLLHLVRNAFDHGIESPEYRQQQGKPSQGQISICAYHRGSNLMIVVRDDGQGLNFEEIAQRAIERQLISHQQASTLDETQLKNLLFEPGFSTNSVVNDLSGRGMGLDVVRTQLQALNGSVTVDCEPDKGTTFLLQIPLSLTIAKLLLFQAGEHIYALLADTIEQILIPAPTQMQYWSEGKALRWGKGVDERLVPIYQLAKVLDYHSQVGEPLLSPKLQPFVNQEQSNPVLIVRSAEQLLGLEVDQLLGDQELVIRPLGAMIAPPKFVYGGSIMADGRLTLVLDGSVFMQYLFEQQTNTTSNHFAFNQPETRQHNYTAKTTYYTHAYRDVDNATPPRLSSAQQQQLPAVTNAQLPAVAQHVPQRFDKTILLVDDSITVRQTLAMTLKQSGYQVVQARDGYEAIEQIRHHRHIDLVICDIEMPRMNGFEFLKHRQQDPHLAEISVMMLTSRSGNKHRLLAKELGATDYITKPYLEHQFLLKVAEVLQNKCN</sequence>
<dbReference type="InterPro" id="IPR004105">
    <property type="entry name" value="CheA-like_dim"/>
</dbReference>
<gene>
    <name evidence="14" type="ORF">F6J89_24595</name>
</gene>
<dbReference type="InterPro" id="IPR036641">
    <property type="entry name" value="HPT_dom_sf"/>
</dbReference>
<dbReference type="PANTHER" id="PTHR43395">
    <property type="entry name" value="SENSOR HISTIDINE KINASE CHEA"/>
    <property type="match status" value="1"/>
</dbReference>
<evidence type="ECO:0000256" key="6">
    <source>
        <dbReference type="ARBA" id="ARBA00023012"/>
    </source>
</evidence>
<dbReference type="PROSITE" id="PS50894">
    <property type="entry name" value="HPT"/>
    <property type="match status" value="1"/>
</dbReference>
<dbReference type="EC" id="2.7.13.3" evidence="2"/>
<dbReference type="SUPFAM" id="SSF52172">
    <property type="entry name" value="CheY-like"/>
    <property type="match status" value="1"/>
</dbReference>
<dbReference type="SMART" id="SM00387">
    <property type="entry name" value="HATPase_c"/>
    <property type="match status" value="1"/>
</dbReference>
<feature type="domain" description="Histidine kinase" evidence="10">
    <location>
        <begin position="594"/>
        <end position="795"/>
    </location>
</feature>
<dbReference type="Pfam" id="PF00072">
    <property type="entry name" value="Response_reg"/>
    <property type="match status" value="1"/>
</dbReference>
<dbReference type="SMART" id="SM01231">
    <property type="entry name" value="H-kinase_dim"/>
    <property type="match status" value="1"/>
</dbReference>
<dbReference type="EMBL" id="JAAHFQ010000625">
    <property type="protein sequence ID" value="NER30705.1"/>
    <property type="molecule type" value="Genomic_DNA"/>
</dbReference>
<dbReference type="SUPFAM" id="SSF47226">
    <property type="entry name" value="Histidine-containing phosphotransfer domain, HPT domain"/>
    <property type="match status" value="1"/>
</dbReference>
<dbReference type="GO" id="GO:0006935">
    <property type="term" value="P:chemotaxis"/>
    <property type="evidence" value="ECO:0007669"/>
    <property type="project" value="InterPro"/>
</dbReference>
<dbReference type="InterPro" id="IPR004358">
    <property type="entry name" value="Sig_transdc_His_kin-like_C"/>
</dbReference>
<protein>
    <recommendedName>
        <fullName evidence="2">histidine kinase</fullName>
        <ecNumber evidence="2">2.7.13.3</ecNumber>
    </recommendedName>
</protein>
<dbReference type="FunFam" id="3.30.565.10:FF:000016">
    <property type="entry name" value="Chemotaxis protein CheA, putative"/>
    <property type="match status" value="1"/>
</dbReference>
<dbReference type="Gene3D" id="1.20.120.160">
    <property type="entry name" value="HPT domain"/>
    <property type="match status" value="1"/>
</dbReference>
<dbReference type="SMART" id="SM00260">
    <property type="entry name" value="CheW"/>
    <property type="match status" value="1"/>
</dbReference>
<keyword evidence="6" id="KW-0902">Two-component regulatory system</keyword>
<dbReference type="AlphaFoldDB" id="A0A6B3NII7"/>
<dbReference type="PROSITE" id="PS50109">
    <property type="entry name" value="HIS_KIN"/>
    <property type="match status" value="1"/>
</dbReference>
<name>A0A6B3NII7_9CYAN</name>
<dbReference type="Pfam" id="PF02518">
    <property type="entry name" value="HATPase_c"/>
    <property type="match status" value="1"/>
</dbReference>
<keyword evidence="5 14" id="KW-0418">Kinase</keyword>
<evidence type="ECO:0000259" key="13">
    <source>
        <dbReference type="PROSITE" id="PS50894"/>
    </source>
</evidence>
<dbReference type="InterPro" id="IPR003594">
    <property type="entry name" value="HATPase_dom"/>
</dbReference>
<accession>A0A6B3NII7</accession>
<dbReference type="InterPro" id="IPR005467">
    <property type="entry name" value="His_kinase_dom"/>
</dbReference>
<feature type="domain" description="Response regulatory" evidence="11">
    <location>
        <begin position="1022"/>
        <end position="1139"/>
    </location>
</feature>
<dbReference type="SUPFAM" id="SSF50341">
    <property type="entry name" value="CheW-like"/>
    <property type="match status" value="1"/>
</dbReference>
<organism evidence="14">
    <name type="scientific">Symploca sp. SIO1C4</name>
    <dbReference type="NCBI Taxonomy" id="2607765"/>
    <lineage>
        <taxon>Bacteria</taxon>
        <taxon>Bacillati</taxon>
        <taxon>Cyanobacteriota</taxon>
        <taxon>Cyanophyceae</taxon>
        <taxon>Coleofasciculales</taxon>
        <taxon>Coleofasciculaceae</taxon>
        <taxon>Symploca</taxon>
    </lineage>
</organism>
<reference evidence="14" key="1">
    <citation type="submission" date="2019-11" db="EMBL/GenBank/DDBJ databases">
        <title>Genomic insights into an expanded diversity of filamentous marine cyanobacteria reveals the extraordinary biosynthetic potential of Moorea and Okeania.</title>
        <authorList>
            <person name="Ferreira Leao T."/>
            <person name="Wang M."/>
            <person name="Moss N."/>
            <person name="Da Silva R."/>
            <person name="Sanders J."/>
            <person name="Nurk S."/>
            <person name="Gurevich A."/>
            <person name="Humphrey G."/>
            <person name="Reher R."/>
            <person name="Zhu Q."/>
            <person name="Belda-Ferre P."/>
            <person name="Glukhov E."/>
            <person name="Rex R."/>
            <person name="Dorrestein P.C."/>
            <person name="Knight R."/>
            <person name="Pevzner P."/>
            <person name="Gerwick W.H."/>
            <person name="Gerwick L."/>
        </authorList>
    </citation>
    <scope>NUCLEOTIDE SEQUENCE</scope>
    <source>
        <strain evidence="14">SIO1C4</strain>
    </source>
</reference>
<evidence type="ECO:0000259" key="11">
    <source>
        <dbReference type="PROSITE" id="PS50110"/>
    </source>
</evidence>
<keyword evidence="3 8" id="KW-0597">Phosphoprotein</keyword>
<feature type="modified residue" description="Phosphohistidine" evidence="7">
    <location>
        <position position="50"/>
    </location>
</feature>
<dbReference type="Gene3D" id="3.30.565.10">
    <property type="entry name" value="Histidine kinase-like ATPase, C-terminal domain"/>
    <property type="match status" value="1"/>
</dbReference>
<keyword evidence="4" id="KW-0808">Transferase</keyword>
<dbReference type="SMART" id="SM00073">
    <property type="entry name" value="HPT"/>
    <property type="match status" value="1"/>
</dbReference>
<dbReference type="InterPro" id="IPR008207">
    <property type="entry name" value="Sig_transdc_His_kin_Hpt_dom"/>
</dbReference>
<dbReference type="PROSITE" id="PS50851">
    <property type="entry name" value="CHEW"/>
    <property type="match status" value="1"/>
</dbReference>
<evidence type="ECO:0000259" key="10">
    <source>
        <dbReference type="PROSITE" id="PS50109"/>
    </source>
</evidence>
<evidence type="ECO:0000256" key="9">
    <source>
        <dbReference type="SAM" id="MobiDB-lite"/>
    </source>
</evidence>
<evidence type="ECO:0000256" key="5">
    <source>
        <dbReference type="ARBA" id="ARBA00022777"/>
    </source>
</evidence>
<dbReference type="Gene3D" id="3.40.50.2300">
    <property type="match status" value="1"/>
</dbReference>
<dbReference type="InterPro" id="IPR011006">
    <property type="entry name" value="CheY-like_superfamily"/>
</dbReference>
<dbReference type="CDD" id="cd00156">
    <property type="entry name" value="REC"/>
    <property type="match status" value="1"/>
</dbReference>
<evidence type="ECO:0000256" key="7">
    <source>
        <dbReference type="PROSITE-ProRule" id="PRU00110"/>
    </source>
</evidence>
<dbReference type="GO" id="GO:0000155">
    <property type="term" value="F:phosphorelay sensor kinase activity"/>
    <property type="evidence" value="ECO:0007669"/>
    <property type="project" value="InterPro"/>
</dbReference>
<evidence type="ECO:0000313" key="14">
    <source>
        <dbReference type="EMBL" id="NER30705.1"/>
    </source>
</evidence>
<dbReference type="PRINTS" id="PR00344">
    <property type="entry name" value="BCTRLSENSOR"/>
</dbReference>
<dbReference type="CDD" id="cd00088">
    <property type="entry name" value="HPT"/>
    <property type="match status" value="1"/>
</dbReference>
<comment type="caution">
    <text evidence="14">The sequence shown here is derived from an EMBL/GenBank/DDBJ whole genome shotgun (WGS) entry which is preliminary data.</text>
</comment>
<dbReference type="InterPro" id="IPR036061">
    <property type="entry name" value="CheW-like_dom_sf"/>
</dbReference>
<dbReference type="SUPFAM" id="SSF55874">
    <property type="entry name" value="ATPase domain of HSP90 chaperone/DNA topoisomerase II/histidine kinase"/>
    <property type="match status" value="1"/>
</dbReference>
<dbReference type="InterPro" id="IPR001789">
    <property type="entry name" value="Sig_transdc_resp-reg_receiver"/>
</dbReference>
<evidence type="ECO:0000256" key="1">
    <source>
        <dbReference type="ARBA" id="ARBA00000085"/>
    </source>
</evidence>
<feature type="modified residue" description="4-aspartylphosphate" evidence="8">
    <location>
        <position position="1072"/>
    </location>
</feature>
<dbReference type="PROSITE" id="PS50110">
    <property type="entry name" value="RESPONSE_REGULATORY"/>
    <property type="match status" value="1"/>
</dbReference>
<feature type="domain" description="CheW-like" evidence="12">
    <location>
        <begin position="797"/>
        <end position="948"/>
    </location>
</feature>
<dbReference type="InterPro" id="IPR002545">
    <property type="entry name" value="CheW-lke_dom"/>
</dbReference>
<dbReference type="Pfam" id="PF01627">
    <property type="entry name" value="Hpt"/>
    <property type="match status" value="1"/>
</dbReference>
<dbReference type="InterPro" id="IPR051315">
    <property type="entry name" value="Bact_Chemotaxis_CheA"/>
</dbReference>
<evidence type="ECO:0000256" key="8">
    <source>
        <dbReference type="PROSITE-ProRule" id="PRU00169"/>
    </source>
</evidence>
<dbReference type="PANTHER" id="PTHR43395:SF1">
    <property type="entry name" value="CHEMOTAXIS PROTEIN CHEA"/>
    <property type="match status" value="1"/>
</dbReference>
<proteinExistence type="predicted"/>
<dbReference type="InterPro" id="IPR036890">
    <property type="entry name" value="HATPase_C_sf"/>
</dbReference>
<dbReference type="GO" id="GO:0005737">
    <property type="term" value="C:cytoplasm"/>
    <property type="evidence" value="ECO:0007669"/>
    <property type="project" value="InterPro"/>
</dbReference>
<dbReference type="Gene3D" id="2.30.30.40">
    <property type="entry name" value="SH3 Domains"/>
    <property type="match status" value="1"/>
</dbReference>
<evidence type="ECO:0000259" key="12">
    <source>
        <dbReference type="PROSITE" id="PS50851"/>
    </source>
</evidence>
<comment type="catalytic activity">
    <reaction evidence="1">
        <text>ATP + protein L-histidine = ADP + protein N-phospho-L-histidine.</text>
        <dbReference type="EC" id="2.7.13.3"/>
    </reaction>
</comment>